<organism evidence="11 12">
    <name type="scientific">Tsuneonella litorea</name>
    <dbReference type="NCBI Taxonomy" id="2976475"/>
    <lineage>
        <taxon>Bacteria</taxon>
        <taxon>Pseudomonadati</taxon>
        <taxon>Pseudomonadota</taxon>
        <taxon>Alphaproteobacteria</taxon>
        <taxon>Sphingomonadales</taxon>
        <taxon>Erythrobacteraceae</taxon>
        <taxon>Tsuneonella</taxon>
    </lineage>
</organism>
<dbReference type="PANTHER" id="PTHR30081:SF8">
    <property type="entry name" value="PROTEIN TRANSLOCASE SUBUNIT SECF"/>
    <property type="match status" value="1"/>
</dbReference>
<dbReference type="NCBIfam" id="TIGR00916">
    <property type="entry name" value="2A0604s01"/>
    <property type="match status" value="1"/>
</dbReference>
<feature type="transmembrane region" description="Helical" evidence="9">
    <location>
        <begin position="271"/>
        <end position="294"/>
    </location>
</feature>
<comment type="subcellular location">
    <subcellularLocation>
        <location evidence="1 9">Cell membrane</location>
        <topology evidence="1 9">Multi-pass membrane protein</topology>
    </subcellularLocation>
</comment>
<dbReference type="Pfam" id="PF02355">
    <property type="entry name" value="SecD_SecF_C"/>
    <property type="match status" value="1"/>
</dbReference>
<feature type="transmembrane region" description="Helical" evidence="9">
    <location>
        <begin position="20"/>
        <end position="39"/>
    </location>
</feature>
<evidence type="ECO:0000313" key="11">
    <source>
        <dbReference type="EMBL" id="MCT2559784.1"/>
    </source>
</evidence>
<feature type="transmembrane region" description="Helical" evidence="9">
    <location>
        <begin position="200"/>
        <end position="219"/>
    </location>
</feature>
<keyword evidence="6 9" id="KW-1133">Transmembrane helix</keyword>
<keyword evidence="4 9" id="KW-0812">Transmembrane</keyword>
<name>A0A9X2W399_9SPHN</name>
<dbReference type="InterPro" id="IPR048634">
    <property type="entry name" value="SecD_SecF_C"/>
</dbReference>
<evidence type="ECO:0000256" key="9">
    <source>
        <dbReference type="HAMAP-Rule" id="MF_01464"/>
    </source>
</evidence>
<dbReference type="NCBIfam" id="TIGR00966">
    <property type="entry name" value="transloc_SecF"/>
    <property type="match status" value="1"/>
</dbReference>
<feature type="transmembrane region" description="Helical" evidence="9">
    <location>
        <begin position="143"/>
        <end position="164"/>
    </location>
</feature>
<protein>
    <recommendedName>
        <fullName evidence="9">Protein-export membrane protein SecF</fullName>
    </recommendedName>
</protein>
<dbReference type="HAMAP" id="MF_01464_B">
    <property type="entry name" value="SecF_B"/>
    <property type="match status" value="1"/>
</dbReference>
<dbReference type="InterPro" id="IPR022646">
    <property type="entry name" value="SecD/SecF_CS"/>
</dbReference>
<feature type="domain" description="Protein export membrane protein SecD/SecF C-terminal" evidence="10">
    <location>
        <begin position="120"/>
        <end position="301"/>
    </location>
</feature>
<dbReference type="Gene3D" id="1.20.1640.10">
    <property type="entry name" value="Multidrug efflux transporter AcrB transmembrane domain"/>
    <property type="match status" value="1"/>
</dbReference>
<evidence type="ECO:0000256" key="8">
    <source>
        <dbReference type="ARBA" id="ARBA00023136"/>
    </source>
</evidence>
<dbReference type="RefSeq" id="WP_259962734.1">
    <property type="nucleotide sequence ID" value="NZ_JAOAMV010000006.1"/>
</dbReference>
<dbReference type="AlphaFoldDB" id="A0A9X2W399"/>
<accession>A0A9X2W399</accession>
<keyword evidence="3 9" id="KW-1003">Cell membrane</keyword>
<evidence type="ECO:0000256" key="4">
    <source>
        <dbReference type="ARBA" id="ARBA00022692"/>
    </source>
</evidence>
<dbReference type="InterPro" id="IPR022645">
    <property type="entry name" value="SecD/SecF_bac"/>
</dbReference>
<keyword evidence="7 9" id="KW-0811">Translocation</keyword>
<dbReference type="GO" id="GO:0065002">
    <property type="term" value="P:intracellular protein transmembrane transport"/>
    <property type="evidence" value="ECO:0007669"/>
    <property type="project" value="UniProtKB-UniRule"/>
</dbReference>
<sequence>MKLLKLVPDNTNIHFLKWRMPFFVVSGLLIAASWALVIVNGLNLGVDFVGGQMIRVTFVGQNDAPVSEMRREIAGLGYGDPIIQRFGQPNEASIRMKLPEGSDRQPDLANTMAERITGALKAAHPGIRIDGVDSVSGKVSGELFQTGLMSLLFAMIAISIYIWVRFEWQFGVGALFALFHDVSLTLGMFAITGLEFDLNIVAAILTIIGYSLNDTIVVYDRIRENLKKYRKMPLPELLDLSVNETLARTVMTSLTLLIALIPLLFFGPASLFGMAAAITLGIFIGTYSSIYMAAPLLIWFGVKSDSFVPAADVPDKAERIARGEA</sequence>
<dbReference type="PANTHER" id="PTHR30081">
    <property type="entry name" value="PROTEIN-EXPORT MEMBRANE PROTEIN SEC"/>
    <property type="match status" value="1"/>
</dbReference>
<dbReference type="EMBL" id="JAOAMV010000006">
    <property type="protein sequence ID" value="MCT2559784.1"/>
    <property type="molecule type" value="Genomic_DNA"/>
</dbReference>
<comment type="caution">
    <text evidence="11">The sequence shown here is derived from an EMBL/GenBank/DDBJ whole genome shotgun (WGS) entry which is preliminary data.</text>
</comment>
<dbReference type="InterPro" id="IPR055344">
    <property type="entry name" value="SecD_SecF_C_bact"/>
</dbReference>
<evidence type="ECO:0000256" key="2">
    <source>
        <dbReference type="ARBA" id="ARBA00022448"/>
    </source>
</evidence>
<comment type="function">
    <text evidence="9">Part of the Sec protein translocase complex. Interacts with the SecYEG preprotein conducting channel. SecDF uses the proton motive force (PMF) to complete protein translocation after the ATP-dependent function of SecA.</text>
</comment>
<keyword evidence="2 9" id="KW-0813">Transport</keyword>
<dbReference type="SUPFAM" id="SSF82866">
    <property type="entry name" value="Multidrug efflux transporter AcrB transmembrane domain"/>
    <property type="match status" value="1"/>
</dbReference>
<evidence type="ECO:0000256" key="6">
    <source>
        <dbReference type="ARBA" id="ARBA00022989"/>
    </source>
</evidence>
<feature type="transmembrane region" description="Helical" evidence="9">
    <location>
        <begin position="240"/>
        <end position="265"/>
    </location>
</feature>
<feature type="transmembrane region" description="Helical" evidence="9">
    <location>
        <begin position="171"/>
        <end position="194"/>
    </location>
</feature>
<dbReference type="GO" id="GO:0015450">
    <property type="term" value="F:protein-transporting ATPase activity"/>
    <property type="evidence" value="ECO:0007669"/>
    <property type="project" value="InterPro"/>
</dbReference>
<dbReference type="Pfam" id="PF07549">
    <property type="entry name" value="Sec_GG"/>
    <property type="match status" value="1"/>
</dbReference>
<evidence type="ECO:0000256" key="5">
    <source>
        <dbReference type="ARBA" id="ARBA00022927"/>
    </source>
</evidence>
<evidence type="ECO:0000313" key="12">
    <source>
        <dbReference type="Proteomes" id="UP001142648"/>
    </source>
</evidence>
<dbReference type="PRINTS" id="PR01755">
    <property type="entry name" value="SECFTRNLCASE"/>
</dbReference>
<proteinExistence type="inferred from homology"/>
<evidence type="ECO:0000256" key="7">
    <source>
        <dbReference type="ARBA" id="ARBA00023010"/>
    </source>
</evidence>
<dbReference type="GO" id="GO:0006605">
    <property type="term" value="P:protein targeting"/>
    <property type="evidence" value="ECO:0007669"/>
    <property type="project" value="UniProtKB-UniRule"/>
</dbReference>
<keyword evidence="12" id="KW-1185">Reference proteome</keyword>
<comment type="subunit">
    <text evidence="9">Forms a complex with SecD. Part of the essential Sec protein translocation apparatus which comprises SecA, SecYEG and auxiliary proteins SecDF-YajC and YidC.</text>
</comment>
<reference evidence="11" key="1">
    <citation type="submission" date="2022-09" db="EMBL/GenBank/DDBJ databases">
        <title>The genome sequence of Tsuneonella sp. YG55.</title>
        <authorList>
            <person name="Liu Y."/>
        </authorList>
    </citation>
    <scope>NUCLEOTIDE SEQUENCE</scope>
    <source>
        <strain evidence="11">YG55</strain>
    </source>
</reference>
<gene>
    <name evidence="9 11" type="primary">secF</name>
    <name evidence="11" type="ORF">N0B51_12425</name>
</gene>
<evidence type="ECO:0000259" key="10">
    <source>
        <dbReference type="Pfam" id="PF02355"/>
    </source>
</evidence>
<evidence type="ECO:0000256" key="1">
    <source>
        <dbReference type="ARBA" id="ARBA00004651"/>
    </source>
</evidence>
<dbReference type="InterPro" id="IPR005665">
    <property type="entry name" value="SecF_bac"/>
</dbReference>
<dbReference type="InterPro" id="IPR022813">
    <property type="entry name" value="SecD/SecF_arch_bac"/>
</dbReference>
<keyword evidence="5 9" id="KW-0653">Protein transport</keyword>
<dbReference type="GO" id="GO:0005886">
    <property type="term" value="C:plasma membrane"/>
    <property type="evidence" value="ECO:0007669"/>
    <property type="project" value="UniProtKB-SubCell"/>
</dbReference>
<keyword evidence="8 9" id="KW-0472">Membrane</keyword>
<comment type="similarity">
    <text evidence="9">Belongs to the SecD/SecF family. SecF subfamily.</text>
</comment>
<dbReference type="GO" id="GO:0043952">
    <property type="term" value="P:protein transport by the Sec complex"/>
    <property type="evidence" value="ECO:0007669"/>
    <property type="project" value="UniProtKB-UniRule"/>
</dbReference>
<dbReference type="Proteomes" id="UP001142648">
    <property type="component" value="Unassembled WGS sequence"/>
</dbReference>
<evidence type="ECO:0000256" key="3">
    <source>
        <dbReference type="ARBA" id="ARBA00022475"/>
    </source>
</evidence>